<dbReference type="RefSeq" id="WP_217105762.1">
    <property type="nucleotide sequence ID" value="NZ_JAHPMR010000004.1"/>
</dbReference>
<sequence>MVSVEEQDLEPTIYWEAHPEDILDDGVHRYSEITGVAGSLRELDLTNIEQPLQDVRDFLTLQYKKRFELHPRLFEETVASVFRDRGFHARVTSYSGDGGIDIILERPGETVGVQVKRYKDAISAEQIRSLAGALFIGGFTKGVFVTTSRFQPGGAEVSALASVRGMAIELLDAPRFFDELKIAQRSRFAEQDFDRYYALGFSRFE</sequence>
<keyword evidence="2" id="KW-0255">Endonuclease</keyword>
<dbReference type="EMBL" id="FKJW01000003">
    <property type="protein sequence ID" value="SAK15709.1"/>
    <property type="molecule type" value="Genomic_DNA"/>
</dbReference>
<reference evidence="2 3" key="1">
    <citation type="submission" date="2016-04" db="EMBL/GenBank/DDBJ databases">
        <authorList>
            <person name="Peeters C."/>
        </authorList>
    </citation>
    <scope>NUCLEOTIDE SEQUENCE [LARGE SCALE GENOMIC DNA]</scope>
    <source>
        <strain evidence="2">LMG 29311</strain>
    </source>
</reference>
<evidence type="ECO:0000313" key="2">
    <source>
        <dbReference type="EMBL" id="SAK15709.1"/>
    </source>
</evidence>
<keyword evidence="2" id="KW-0540">Nuclease</keyword>
<comment type="caution">
    <text evidence="2">The sequence shown here is derived from an EMBL/GenBank/DDBJ whole genome shotgun (WGS) entry which is preliminary data.</text>
</comment>
<organism evidence="2 3">
    <name type="scientific">Burkholderia multivorans</name>
    <dbReference type="NCBI Taxonomy" id="87883"/>
    <lineage>
        <taxon>Bacteria</taxon>
        <taxon>Pseudomonadati</taxon>
        <taxon>Pseudomonadota</taxon>
        <taxon>Betaproteobacteria</taxon>
        <taxon>Burkholderiales</taxon>
        <taxon>Burkholderiaceae</taxon>
        <taxon>Burkholderia</taxon>
        <taxon>Burkholderia cepacia complex</taxon>
    </lineage>
</organism>
<name>A0ABD7LGS9_9BURK</name>
<dbReference type="GO" id="GO:0004519">
    <property type="term" value="F:endonuclease activity"/>
    <property type="evidence" value="ECO:0007669"/>
    <property type="project" value="UniProtKB-KW"/>
</dbReference>
<proteinExistence type="predicted"/>
<dbReference type="InterPro" id="IPR052906">
    <property type="entry name" value="Type_IV_Methyl-Rstrct_Enzyme"/>
</dbReference>
<dbReference type="Gene3D" id="3.40.1350.10">
    <property type="match status" value="1"/>
</dbReference>
<protein>
    <submittedName>
        <fullName evidence="2">Restriction endonuclease</fullName>
    </submittedName>
</protein>
<dbReference type="InterPro" id="IPR007560">
    <property type="entry name" value="Restrct_endonuc_IV_Mrr"/>
</dbReference>
<evidence type="ECO:0000259" key="1">
    <source>
        <dbReference type="Pfam" id="PF04471"/>
    </source>
</evidence>
<gene>
    <name evidence="2" type="ORF">UA18_01347</name>
</gene>
<dbReference type="AlphaFoldDB" id="A0ABD7LGS9"/>
<dbReference type="InterPro" id="IPR011856">
    <property type="entry name" value="tRNA_endonuc-like_dom_sf"/>
</dbReference>
<dbReference type="Proteomes" id="UP000196218">
    <property type="component" value="Unassembled WGS sequence"/>
</dbReference>
<dbReference type="InterPro" id="IPR011335">
    <property type="entry name" value="Restrct_endonuc-II-like"/>
</dbReference>
<dbReference type="PANTHER" id="PTHR30015">
    <property type="entry name" value="MRR RESTRICTION SYSTEM PROTEIN"/>
    <property type="match status" value="1"/>
</dbReference>
<dbReference type="Pfam" id="PF04471">
    <property type="entry name" value="Mrr_cat"/>
    <property type="match status" value="1"/>
</dbReference>
<keyword evidence="2" id="KW-0378">Hydrolase</keyword>
<accession>A0ABD7LGS9</accession>
<feature type="domain" description="Restriction endonuclease type IV Mrr" evidence="1">
    <location>
        <begin position="69"/>
        <end position="177"/>
    </location>
</feature>
<evidence type="ECO:0000313" key="3">
    <source>
        <dbReference type="Proteomes" id="UP000196218"/>
    </source>
</evidence>
<dbReference type="SUPFAM" id="SSF52980">
    <property type="entry name" value="Restriction endonuclease-like"/>
    <property type="match status" value="1"/>
</dbReference>
<dbReference type="PANTHER" id="PTHR30015:SF7">
    <property type="entry name" value="TYPE IV METHYL-DIRECTED RESTRICTION ENZYME ECOKMRR"/>
    <property type="match status" value="1"/>
</dbReference>